<accession>A0A4Z0L687</accession>
<reference evidence="1 2" key="1">
    <citation type="submission" date="2019-04" db="EMBL/GenBank/DDBJ databases">
        <title>Flavobacterium sp. strain DS2-A Genome sequencing and assembly.</title>
        <authorList>
            <person name="Kim I."/>
        </authorList>
    </citation>
    <scope>NUCLEOTIDE SEQUENCE [LARGE SCALE GENOMIC DNA]</scope>
    <source>
        <strain evidence="1 2">DS2-A</strain>
    </source>
</reference>
<keyword evidence="2" id="KW-1185">Reference proteome</keyword>
<name>A0A4Z0L687_9FLAO</name>
<evidence type="ECO:0000313" key="2">
    <source>
        <dbReference type="Proteomes" id="UP000297407"/>
    </source>
</evidence>
<gene>
    <name evidence="1" type="ORF">E4635_11305</name>
</gene>
<dbReference type="OrthoDB" id="1114031at2"/>
<protein>
    <recommendedName>
        <fullName evidence="3">Lipoprotein</fullName>
    </recommendedName>
</protein>
<evidence type="ECO:0008006" key="3">
    <source>
        <dbReference type="Google" id="ProtNLM"/>
    </source>
</evidence>
<dbReference type="PROSITE" id="PS51257">
    <property type="entry name" value="PROKAR_LIPOPROTEIN"/>
    <property type="match status" value="1"/>
</dbReference>
<dbReference type="AlphaFoldDB" id="A0A4Z0L687"/>
<dbReference type="EMBL" id="SRLH01000005">
    <property type="protein sequence ID" value="TGD57756.1"/>
    <property type="molecule type" value="Genomic_DNA"/>
</dbReference>
<sequence>MKTNIFTLFIAIGIMAISCNKEDASTNSQQGISKEEIAMEGKLDKSIDDVDNIIEEGFLMQSGSGGKALNSSRFLSDCGTISSTLTGSTWSVTIDFGVTGCTLWNGNVLKGKIILSFTNDFQAMTKVISYTFENFYHNDISLNGNKTFTRVRANANGNPESRFDVNLTLVLANGDTYSRNGLRVREWTAGYDTPHTLSDDVYIITGNWTATSPQGTKSASVTVPLKKLGNCRYIVAGVLVFTRNESEATIDYGSGGCDDQAMLSIDGGAATAITL</sequence>
<proteinExistence type="predicted"/>
<evidence type="ECO:0000313" key="1">
    <source>
        <dbReference type="EMBL" id="TGD57756.1"/>
    </source>
</evidence>
<dbReference type="Proteomes" id="UP000297407">
    <property type="component" value="Unassembled WGS sequence"/>
</dbReference>
<dbReference type="RefSeq" id="WP_135526796.1">
    <property type="nucleotide sequence ID" value="NZ_SRLH01000005.1"/>
</dbReference>
<organism evidence="1 2">
    <name type="scientific">Flavobacterium humi</name>
    <dbReference type="NCBI Taxonomy" id="2562683"/>
    <lineage>
        <taxon>Bacteria</taxon>
        <taxon>Pseudomonadati</taxon>
        <taxon>Bacteroidota</taxon>
        <taxon>Flavobacteriia</taxon>
        <taxon>Flavobacteriales</taxon>
        <taxon>Flavobacteriaceae</taxon>
        <taxon>Flavobacterium</taxon>
    </lineage>
</organism>
<comment type="caution">
    <text evidence="1">The sequence shown here is derived from an EMBL/GenBank/DDBJ whole genome shotgun (WGS) entry which is preliminary data.</text>
</comment>